<reference evidence="1" key="1">
    <citation type="submission" date="2022-07" db="EMBL/GenBank/DDBJ databases">
        <title>Draft genome sequence of Zalerion maritima ATCC 34329, a (micro)plastics degrading marine fungus.</title>
        <authorList>
            <person name="Paco A."/>
            <person name="Goncalves M.F.M."/>
            <person name="Rocha-Santos T.A.P."/>
            <person name="Alves A."/>
        </authorList>
    </citation>
    <scope>NUCLEOTIDE SEQUENCE</scope>
    <source>
        <strain evidence="1">ATCC 34329</strain>
    </source>
</reference>
<comment type="caution">
    <text evidence="1">The sequence shown here is derived from an EMBL/GenBank/DDBJ whole genome shotgun (WGS) entry which is preliminary data.</text>
</comment>
<protein>
    <submittedName>
        <fullName evidence="1">Uncharacterized protein</fullName>
    </submittedName>
</protein>
<organism evidence="1 2">
    <name type="scientific">Zalerion maritima</name>
    <dbReference type="NCBI Taxonomy" id="339359"/>
    <lineage>
        <taxon>Eukaryota</taxon>
        <taxon>Fungi</taxon>
        <taxon>Dikarya</taxon>
        <taxon>Ascomycota</taxon>
        <taxon>Pezizomycotina</taxon>
        <taxon>Sordariomycetes</taxon>
        <taxon>Lulworthiomycetidae</taxon>
        <taxon>Lulworthiales</taxon>
        <taxon>Lulworthiaceae</taxon>
        <taxon>Zalerion</taxon>
    </lineage>
</organism>
<dbReference type="Proteomes" id="UP001201980">
    <property type="component" value="Unassembled WGS sequence"/>
</dbReference>
<dbReference type="EMBL" id="JAKWBI020000418">
    <property type="protein sequence ID" value="KAJ2895211.1"/>
    <property type="molecule type" value="Genomic_DNA"/>
</dbReference>
<keyword evidence="2" id="KW-1185">Reference proteome</keyword>
<sequence length="280" mass="30375">MRTSTVSSYIKVLRSIRDLIRDIESDIESSSTSTDTLGCELNIDSELDEGQQQSISERPKQPEVLDHATNNIPAFPWFDTDSNNSLKWSSSSNSSLDAYTLDELQHKLKGPVAKTPQVNVQDGGGEKIHIGWAVSPWQEPDSRTGGLLYVVENYWPVPSSTINNSPTAVATDIAGTATANSCELGCEFGCEDYLPDCLGLKLLFSDGEALKERERVLENGGYDGDDESEWMPTINSMGAPVVVSGLDSDGTGDECECTDYRARAPGIGFDFDDMVDGLVG</sequence>
<gene>
    <name evidence="1" type="ORF">MKZ38_006762</name>
</gene>
<accession>A0AAD5RJL2</accession>
<proteinExistence type="predicted"/>
<evidence type="ECO:0000313" key="1">
    <source>
        <dbReference type="EMBL" id="KAJ2895211.1"/>
    </source>
</evidence>
<evidence type="ECO:0000313" key="2">
    <source>
        <dbReference type="Proteomes" id="UP001201980"/>
    </source>
</evidence>
<name>A0AAD5RJL2_9PEZI</name>
<dbReference type="AlphaFoldDB" id="A0AAD5RJL2"/>